<dbReference type="Proteomes" id="UP000014500">
    <property type="component" value="Unassembled WGS sequence"/>
</dbReference>
<dbReference type="InterPro" id="IPR011042">
    <property type="entry name" value="6-blade_b-propeller_TolB-like"/>
</dbReference>
<dbReference type="SUPFAM" id="SSF63825">
    <property type="entry name" value="YWTD domain"/>
    <property type="match status" value="1"/>
</dbReference>
<sequence length="211" mass="24345">MNWNQKDELESEKDELQSEKDELESEKDELESEKDELESENENEQESENENEQESENENEQESESEIIKMLIAKQTSLHPTLSSSHQSSDSAIESLPTMQLYISFMCVKNSKPYSIPKTNENTASTKGSVEGLAFEKGHNELYWTCNNDASIIGLHTQKLNWAPLSTFAHRRLYWTNWNSRQASIQRSYPSGYDLHVIVTTDIDIRMPNAY</sequence>
<dbReference type="AlphaFoldDB" id="T1JGJ6"/>
<accession>T1JGJ6</accession>
<keyword evidence="3" id="KW-1185">Reference proteome</keyword>
<dbReference type="STRING" id="126957.T1JGJ6"/>
<evidence type="ECO:0000256" key="1">
    <source>
        <dbReference type="SAM" id="MobiDB-lite"/>
    </source>
</evidence>
<evidence type="ECO:0000313" key="3">
    <source>
        <dbReference type="Proteomes" id="UP000014500"/>
    </source>
</evidence>
<name>T1JGJ6_STRMM</name>
<feature type="region of interest" description="Disordered" evidence="1">
    <location>
        <begin position="1"/>
        <end position="65"/>
    </location>
</feature>
<reference evidence="2" key="2">
    <citation type="submission" date="2015-02" db="UniProtKB">
        <authorList>
            <consortium name="EnsemblMetazoa"/>
        </authorList>
    </citation>
    <scope>IDENTIFICATION</scope>
</reference>
<proteinExistence type="predicted"/>
<dbReference type="HOGENOM" id="CLU_1306269_0_0_1"/>
<dbReference type="EMBL" id="JH432205">
    <property type="status" value="NOT_ANNOTATED_CDS"/>
    <property type="molecule type" value="Genomic_DNA"/>
</dbReference>
<organism evidence="2 3">
    <name type="scientific">Strigamia maritima</name>
    <name type="common">European centipede</name>
    <name type="synonym">Geophilus maritimus</name>
    <dbReference type="NCBI Taxonomy" id="126957"/>
    <lineage>
        <taxon>Eukaryota</taxon>
        <taxon>Metazoa</taxon>
        <taxon>Ecdysozoa</taxon>
        <taxon>Arthropoda</taxon>
        <taxon>Myriapoda</taxon>
        <taxon>Chilopoda</taxon>
        <taxon>Pleurostigmophora</taxon>
        <taxon>Geophilomorpha</taxon>
        <taxon>Linotaeniidae</taxon>
        <taxon>Strigamia</taxon>
    </lineage>
</organism>
<feature type="compositionally biased region" description="Basic and acidic residues" evidence="1">
    <location>
        <begin position="1"/>
        <end position="20"/>
    </location>
</feature>
<reference evidence="3" key="1">
    <citation type="submission" date="2011-05" db="EMBL/GenBank/DDBJ databases">
        <authorList>
            <person name="Richards S.R."/>
            <person name="Qu J."/>
            <person name="Jiang H."/>
            <person name="Jhangiani S.N."/>
            <person name="Agravi P."/>
            <person name="Goodspeed R."/>
            <person name="Gross S."/>
            <person name="Mandapat C."/>
            <person name="Jackson L."/>
            <person name="Mathew T."/>
            <person name="Pu L."/>
            <person name="Thornton R."/>
            <person name="Saada N."/>
            <person name="Wilczek-Boney K.B."/>
            <person name="Lee S."/>
            <person name="Kovar C."/>
            <person name="Wu Y."/>
            <person name="Scherer S.E."/>
            <person name="Worley K.C."/>
            <person name="Muzny D.M."/>
            <person name="Gibbs R."/>
        </authorList>
    </citation>
    <scope>NUCLEOTIDE SEQUENCE</scope>
    <source>
        <strain evidence="3">Brora</strain>
    </source>
</reference>
<dbReference type="EnsemblMetazoa" id="SMAR012969-RA">
    <property type="protein sequence ID" value="SMAR012969-PA"/>
    <property type="gene ID" value="SMAR012969"/>
</dbReference>
<feature type="compositionally biased region" description="Acidic residues" evidence="1">
    <location>
        <begin position="21"/>
        <end position="65"/>
    </location>
</feature>
<evidence type="ECO:0000313" key="2">
    <source>
        <dbReference type="EnsemblMetazoa" id="SMAR012969-PA"/>
    </source>
</evidence>
<dbReference type="InterPro" id="IPR000033">
    <property type="entry name" value="LDLR_classB_rpt"/>
</dbReference>
<protein>
    <submittedName>
        <fullName evidence="2">Uncharacterized protein</fullName>
    </submittedName>
</protein>
<dbReference type="Gene3D" id="2.120.10.30">
    <property type="entry name" value="TolB, C-terminal domain"/>
    <property type="match status" value="1"/>
</dbReference>
<dbReference type="Pfam" id="PF00058">
    <property type="entry name" value="Ldl_recept_b"/>
    <property type="match status" value="1"/>
</dbReference>